<evidence type="ECO:0000313" key="1">
    <source>
        <dbReference type="EMBL" id="KAF4311631.1"/>
    </source>
</evidence>
<accession>A0A8H4J1T3</accession>
<name>A0A8H4J1T3_9PEZI</name>
<protein>
    <submittedName>
        <fullName evidence="1">Uncharacterized protein</fullName>
    </submittedName>
</protein>
<comment type="caution">
    <text evidence="1">The sequence shown here is derived from an EMBL/GenBank/DDBJ whole genome shotgun (WGS) entry which is preliminary data.</text>
</comment>
<reference evidence="1" key="1">
    <citation type="submission" date="2020-04" db="EMBL/GenBank/DDBJ databases">
        <title>Genome Assembly and Annotation of Botryosphaeria dothidea sdau 11-99, a Latent Pathogen of Apple Fruit Ring Rot in China.</title>
        <authorList>
            <person name="Yu C."/>
            <person name="Diao Y."/>
            <person name="Lu Q."/>
            <person name="Zhao J."/>
            <person name="Cui S."/>
            <person name="Peng C."/>
            <person name="He B."/>
            <person name="Liu H."/>
        </authorList>
    </citation>
    <scope>NUCLEOTIDE SEQUENCE [LARGE SCALE GENOMIC DNA]</scope>
    <source>
        <strain evidence="1">Sdau11-99</strain>
    </source>
</reference>
<keyword evidence="2" id="KW-1185">Reference proteome</keyword>
<gene>
    <name evidence="1" type="ORF">GTA08_BOTSDO12943</name>
</gene>
<evidence type="ECO:0000313" key="2">
    <source>
        <dbReference type="Proteomes" id="UP000572817"/>
    </source>
</evidence>
<sequence>MDSFAKLYENRFQCIQVAFLRGDSTFFSSLLEHFDIPGSWIGGIDSHPPKEEGSLGGVTSLISSVIRSGNEVLLDSLLKHMDGETLVKSLPNFLMEACENRNRVFSKTILKNCTREGIFKETEYWLRVRACLKKFLHTRPGHTVENLLESVPTDHAAYLASKVKHPVEPWFEFEENKWHDFHLPKQLLSVTVLGNTEPESGRELWVIPAILRQDHELLRYFLSRRVVTLDLCDLIMPYKSEGATHHGLYHERIPLEGEVPPADMPHYPLYLAIMLASEPSFIRLLCEFGAIIERRSKGESGTQTDPAIILHLLDLTTLEAARNSFKRALTQIAMIVLPTRKYWKLDSHDTWERNPRSSLSRRNELLEIAEVICTHRYQWIIKGPPGHGILTKYDLPPALETQETWDEWRSEVLQILRGRSEKVAAA</sequence>
<dbReference type="Proteomes" id="UP000572817">
    <property type="component" value="Unassembled WGS sequence"/>
</dbReference>
<dbReference type="AlphaFoldDB" id="A0A8H4J1T3"/>
<proteinExistence type="predicted"/>
<dbReference type="EMBL" id="WWBZ02000009">
    <property type="protein sequence ID" value="KAF4311631.1"/>
    <property type="molecule type" value="Genomic_DNA"/>
</dbReference>
<organism evidence="1 2">
    <name type="scientific">Botryosphaeria dothidea</name>
    <dbReference type="NCBI Taxonomy" id="55169"/>
    <lineage>
        <taxon>Eukaryota</taxon>
        <taxon>Fungi</taxon>
        <taxon>Dikarya</taxon>
        <taxon>Ascomycota</taxon>
        <taxon>Pezizomycotina</taxon>
        <taxon>Dothideomycetes</taxon>
        <taxon>Dothideomycetes incertae sedis</taxon>
        <taxon>Botryosphaeriales</taxon>
        <taxon>Botryosphaeriaceae</taxon>
        <taxon>Botryosphaeria</taxon>
    </lineage>
</organism>